<dbReference type="GO" id="GO:0008837">
    <property type="term" value="F:diaminopimelate epimerase activity"/>
    <property type="evidence" value="ECO:0007669"/>
    <property type="project" value="UniProtKB-UniRule"/>
</dbReference>
<dbReference type="Gene3D" id="3.10.310.10">
    <property type="entry name" value="Diaminopimelate Epimerase, Chain A, domain 1"/>
    <property type="match status" value="2"/>
</dbReference>
<feature type="binding site" evidence="8">
    <location>
        <position position="162"/>
    </location>
    <ligand>
        <name>substrate</name>
    </ligand>
</feature>
<evidence type="ECO:0000256" key="3">
    <source>
        <dbReference type="ARBA" id="ARBA00013080"/>
    </source>
</evidence>
<feature type="active site" description="Proton donor" evidence="8">
    <location>
        <position position="81"/>
    </location>
</feature>
<proteinExistence type="inferred from homology"/>
<keyword evidence="5 8" id="KW-0457">Lysine biosynthesis</keyword>
<dbReference type="PANTHER" id="PTHR31689:SF0">
    <property type="entry name" value="DIAMINOPIMELATE EPIMERASE"/>
    <property type="match status" value="1"/>
</dbReference>
<evidence type="ECO:0000256" key="5">
    <source>
        <dbReference type="ARBA" id="ARBA00023154"/>
    </source>
</evidence>
<dbReference type="AlphaFoldDB" id="A0A3M0CVU0"/>
<dbReference type="Proteomes" id="UP000271227">
    <property type="component" value="Unassembled WGS sequence"/>
</dbReference>
<comment type="function">
    <text evidence="8">Catalyzes the stereoinversion of LL-2,6-diaminopimelate (L,L-DAP) to meso-diaminopimelate (meso-DAP), a precursor of L-lysine and an essential component of the bacterial peptidoglycan.</text>
</comment>
<dbReference type="InterPro" id="IPR001653">
    <property type="entry name" value="DAP_epimerase_DapF"/>
</dbReference>
<evidence type="ECO:0000313" key="11">
    <source>
        <dbReference type="Proteomes" id="UP000271227"/>
    </source>
</evidence>
<comment type="caution">
    <text evidence="10">The sequence shown here is derived from an EMBL/GenBank/DDBJ whole genome shotgun (WGS) entry which is preliminary data.</text>
</comment>
<feature type="binding site" evidence="8">
    <location>
        <position position="72"/>
    </location>
    <ligand>
        <name>substrate</name>
    </ligand>
</feature>
<comment type="catalytic activity">
    <reaction evidence="7 8">
        <text>(2S,6S)-2,6-diaminopimelate = meso-2,6-diaminopimelate</text>
        <dbReference type="Rhea" id="RHEA:15393"/>
        <dbReference type="ChEBI" id="CHEBI:57609"/>
        <dbReference type="ChEBI" id="CHEBI:57791"/>
        <dbReference type="EC" id="5.1.1.7"/>
    </reaction>
</comment>
<feature type="binding site" evidence="8">
    <location>
        <begin position="222"/>
        <end position="223"/>
    </location>
    <ligand>
        <name>substrate</name>
    </ligand>
</feature>
<feature type="site" description="Could be important to modulate the pK values of the two catalytic cysteine residues" evidence="8">
    <location>
        <position position="164"/>
    </location>
</feature>
<dbReference type="UniPathway" id="UPA00034">
    <property type="reaction ID" value="UER00025"/>
</dbReference>
<dbReference type="PROSITE" id="PS01326">
    <property type="entry name" value="DAP_EPIMERASE"/>
    <property type="match status" value="1"/>
</dbReference>
<dbReference type="InParanoid" id="A0A3M0CVU0"/>
<gene>
    <name evidence="8" type="primary">dapF</name>
    <name evidence="10" type="ORF">BXY39_1863</name>
</gene>
<keyword evidence="6 8" id="KW-0413">Isomerase</keyword>
<sequence>MDSMPAYGRPVPFTKMHGLGNDFVIIDARGTKTSLSDEAVRALADRRRGIGCDQLIVLRDGGDADGLMEIRNANGSEVAACGNATRCIGRMLMAESGRDSASIRTRAGLLTARAGGDDTVCVNMGPARTDWQAVPLVRAMDTVTLNYARGPLSAPGAVNMGNPHAVFFVDDADAVDLATLGPEIETDPLFPEKVNVSVATVNGQNIRLRVWERGVGLTQACGTAACAALVAAHRKGLTGRRGGVLLDGGRLEIDWLADGTVEMTGPATYAFTGEVRL</sequence>
<feature type="binding site" evidence="8">
    <location>
        <position position="195"/>
    </location>
    <ligand>
        <name>substrate</name>
    </ligand>
</feature>
<name>A0A3M0CVU0_9PROT</name>
<feature type="active site" description="Proton acceptor" evidence="8">
    <location>
        <position position="221"/>
    </location>
</feature>
<feature type="binding site" evidence="8">
    <location>
        <position position="54"/>
    </location>
    <ligand>
        <name>substrate</name>
    </ligand>
</feature>
<feature type="binding site" evidence="8">
    <location>
        <begin position="212"/>
        <end position="213"/>
    </location>
    <ligand>
        <name>substrate</name>
    </ligand>
</feature>
<comment type="pathway">
    <text evidence="1 8">Amino-acid biosynthesis; L-lysine biosynthesis via DAP pathway; DL-2,6-diaminopimelate from LL-2,6-diaminopimelate: step 1/1.</text>
</comment>
<dbReference type="EC" id="5.1.1.7" evidence="3 8"/>
<evidence type="ECO:0000256" key="8">
    <source>
        <dbReference type="HAMAP-Rule" id="MF_00197"/>
    </source>
</evidence>
<feature type="binding site" evidence="8">
    <location>
        <begin position="82"/>
        <end position="83"/>
    </location>
    <ligand>
        <name>substrate</name>
    </ligand>
</feature>
<keyword evidence="4 8" id="KW-0028">Amino-acid biosynthesis</keyword>
<dbReference type="NCBIfam" id="TIGR00652">
    <property type="entry name" value="DapF"/>
    <property type="match status" value="1"/>
</dbReference>
<dbReference type="InterPro" id="IPR018510">
    <property type="entry name" value="DAP_epimerase_AS"/>
</dbReference>
<comment type="subunit">
    <text evidence="8">Homodimer.</text>
</comment>
<dbReference type="GO" id="GO:0005829">
    <property type="term" value="C:cytosol"/>
    <property type="evidence" value="ECO:0007669"/>
    <property type="project" value="TreeGrafter"/>
</dbReference>
<dbReference type="FunCoup" id="A0A3M0CVU0">
    <property type="interactions" value="601"/>
</dbReference>
<accession>A0A3M0CVU0</accession>
<feature type="active site" evidence="9">
    <location>
        <position position="81"/>
    </location>
</feature>
<evidence type="ECO:0000256" key="4">
    <source>
        <dbReference type="ARBA" id="ARBA00022605"/>
    </source>
</evidence>
<evidence type="ECO:0000313" key="10">
    <source>
        <dbReference type="EMBL" id="RMB07773.1"/>
    </source>
</evidence>
<feature type="site" description="Could be important to modulate the pK values of the two catalytic cysteine residues" evidence="8">
    <location>
        <position position="212"/>
    </location>
</feature>
<evidence type="ECO:0000256" key="2">
    <source>
        <dbReference type="ARBA" id="ARBA00010219"/>
    </source>
</evidence>
<keyword evidence="8" id="KW-0963">Cytoplasm</keyword>
<evidence type="ECO:0000256" key="9">
    <source>
        <dbReference type="PROSITE-ProRule" id="PRU10125"/>
    </source>
</evidence>
<dbReference type="Pfam" id="PF01678">
    <property type="entry name" value="DAP_epimerase"/>
    <property type="match status" value="2"/>
</dbReference>
<protein>
    <recommendedName>
        <fullName evidence="3 8">Diaminopimelate epimerase</fullName>
        <shortName evidence="8">DAP epimerase</shortName>
        <ecNumber evidence="3 8">5.1.1.7</ecNumber>
    </recommendedName>
    <alternativeName>
        <fullName evidence="8">PLP-independent amino acid racemase</fullName>
    </alternativeName>
</protein>
<feature type="binding site" evidence="8">
    <location>
        <position position="21"/>
    </location>
    <ligand>
        <name>substrate</name>
    </ligand>
</feature>
<organism evidence="10 11">
    <name type="scientific">Eilatimonas milleporae</name>
    <dbReference type="NCBI Taxonomy" id="911205"/>
    <lineage>
        <taxon>Bacteria</taxon>
        <taxon>Pseudomonadati</taxon>
        <taxon>Pseudomonadota</taxon>
        <taxon>Alphaproteobacteria</taxon>
        <taxon>Kordiimonadales</taxon>
        <taxon>Kordiimonadaceae</taxon>
        <taxon>Eilatimonas</taxon>
    </lineage>
</organism>
<evidence type="ECO:0000256" key="7">
    <source>
        <dbReference type="ARBA" id="ARBA00051712"/>
    </source>
</evidence>
<keyword evidence="11" id="KW-1185">Reference proteome</keyword>
<evidence type="ECO:0000256" key="6">
    <source>
        <dbReference type="ARBA" id="ARBA00023235"/>
    </source>
</evidence>
<comment type="similarity">
    <text evidence="2 8">Belongs to the diaminopimelate epimerase family.</text>
</comment>
<comment type="subcellular location">
    <subcellularLocation>
        <location evidence="8">Cytoplasm</location>
    </subcellularLocation>
</comment>
<dbReference type="GO" id="GO:0009089">
    <property type="term" value="P:lysine biosynthetic process via diaminopimelate"/>
    <property type="evidence" value="ECO:0007669"/>
    <property type="project" value="UniProtKB-UniRule"/>
</dbReference>
<dbReference type="RefSeq" id="WP_245999023.1">
    <property type="nucleotide sequence ID" value="NZ_REFR01000011.1"/>
</dbReference>
<dbReference type="PANTHER" id="PTHR31689">
    <property type="entry name" value="DIAMINOPIMELATE EPIMERASE, CHLOROPLASTIC"/>
    <property type="match status" value="1"/>
</dbReference>
<evidence type="ECO:0000256" key="1">
    <source>
        <dbReference type="ARBA" id="ARBA00005196"/>
    </source>
</evidence>
<reference evidence="10 11" key="1">
    <citation type="submission" date="2018-10" db="EMBL/GenBank/DDBJ databases">
        <title>Genomic Encyclopedia of Archaeal and Bacterial Type Strains, Phase II (KMG-II): from individual species to whole genera.</title>
        <authorList>
            <person name="Goeker M."/>
        </authorList>
    </citation>
    <scope>NUCLEOTIDE SEQUENCE [LARGE SCALE GENOMIC DNA]</scope>
    <source>
        <strain evidence="10 11">DSM 25217</strain>
    </source>
</reference>
<dbReference type="HAMAP" id="MF_00197">
    <property type="entry name" value="DAP_epimerase"/>
    <property type="match status" value="1"/>
</dbReference>
<dbReference type="SUPFAM" id="SSF54506">
    <property type="entry name" value="Diaminopimelate epimerase-like"/>
    <property type="match status" value="2"/>
</dbReference>
<dbReference type="EMBL" id="REFR01000011">
    <property type="protein sequence ID" value="RMB07773.1"/>
    <property type="molecule type" value="Genomic_DNA"/>
</dbReference>